<dbReference type="AlphaFoldDB" id="A0A2Z6MH49"/>
<organism evidence="2 3">
    <name type="scientific">Trifolium subterraneum</name>
    <name type="common">Subterranean clover</name>
    <dbReference type="NCBI Taxonomy" id="3900"/>
    <lineage>
        <taxon>Eukaryota</taxon>
        <taxon>Viridiplantae</taxon>
        <taxon>Streptophyta</taxon>
        <taxon>Embryophyta</taxon>
        <taxon>Tracheophyta</taxon>
        <taxon>Spermatophyta</taxon>
        <taxon>Magnoliopsida</taxon>
        <taxon>eudicotyledons</taxon>
        <taxon>Gunneridae</taxon>
        <taxon>Pentapetalae</taxon>
        <taxon>rosids</taxon>
        <taxon>fabids</taxon>
        <taxon>Fabales</taxon>
        <taxon>Fabaceae</taxon>
        <taxon>Papilionoideae</taxon>
        <taxon>50 kb inversion clade</taxon>
        <taxon>NPAAA clade</taxon>
        <taxon>Hologalegina</taxon>
        <taxon>IRL clade</taxon>
        <taxon>Trifolieae</taxon>
        <taxon>Trifolium</taxon>
    </lineage>
</organism>
<evidence type="ECO:0000259" key="1">
    <source>
        <dbReference type="Pfam" id="PF13456"/>
    </source>
</evidence>
<dbReference type="SUPFAM" id="SSF53098">
    <property type="entry name" value="Ribonuclease H-like"/>
    <property type="match status" value="1"/>
</dbReference>
<dbReference type="PANTHER" id="PTHR47723:SF13">
    <property type="entry name" value="PUTATIVE-RELATED"/>
    <property type="match status" value="1"/>
</dbReference>
<reference evidence="3" key="1">
    <citation type="journal article" date="2017" name="Front. Plant Sci.">
        <title>Climate Clever Clovers: New Paradigm to Reduce the Environmental Footprint of Ruminants by Breeding Low Methanogenic Forages Utilizing Haplotype Variation.</title>
        <authorList>
            <person name="Kaur P."/>
            <person name="Appels R."/>
            <person name="Bayer P.E."/>
            <person name="Keeble-Gagnere G."/>
            <person name="Wang J."/>
            <person name="Hirakawa H."/>
            <person name="Shirasawa K."/>
            <person name="Vercoe P."/>
            <person name="Stefanova K."/>
            <person name="Durmic Z."/>
            <person name="Nichols P."/>
            <person name="Revell C."/>
            <person name="Isobe S.N."/>
            <person name="Edwards D."/>
            <person name="Erskine W."/>
        </authorList>
    </citation>
    <scope>NUCLEOTIDE SEQUENCE [LARGE SCALE GENOMIC DNA]</scope>
    <source>
        <strain evidence="3">cv. Daliak</strain>
    </source>
</reference>
<evidence type="ECO:0000313" key="3">
    <source>
        <dbReference type="Proteomes" id="UP000242715"/>
    </source>
</evidence>
<evidence type="ECO:0000313" key="2">
    <source>
        <dbReference type="EMBL" id="GAU17428.1"/>
    </source>
</evidence>
<dbReference type="OrthoDB" id="1624167at2759"/>
<gene>
    <name evidence="2" type="ORF">TSUD_233050</name>
</gene>
<dbReference type="InterPro" id="IPR053151">
    <property type="entry name" value="RNase_H-like"/>
</dbReference>
<proteinExistence type="predicted"/>
<dbReference type="CDD" id="cd06222">
    <property type="entry name" value="RNase_H_like"/>
    <property type="match status" value="1"/>
</dbReference>
<dbReference type="GO" id="GO:0003676">
    <property type="term" value="F:nucleic acid binding"/>
    <property type="evidence" value="ECO:0007669"/>
    <property type="project" value="InterPro"/>
</dbReference>
<dbReference type="EMBL" id="DF973170">
    <property type="protein sequence ID" value="GAU17428.1"/>
    <property type="molecule type" value="Genomic_DNA"/>
</dbReference>
<dbReference type="InterPro" id="IPR036397">
    <property type="entry name" value="RNaseH_sf"/>
</dbReference>
<dbReference type="PANTHER" id="PTHR47723">
    <property type="entry name" value="OS05G0353850 PROTEIN"/>
    <property type="match status" value="1"/>
</dbReference>
<accession>A0A2Z6MH49</accession>
<dbReference type="Proteomes" id="UP000242715">
    <property type="component" value="Unassembled WGS sequence"/>
</dbReference>
<dbReference type="InterPro" id="IPR012337">
    <property type="entry name" value="RNaseH-like_sf"/>
</dbReference>
<dbReference type="InterPro" id="IPR002156">
    <property type="entry name" value="RNaseH_domain"/>
</dbReference>
<sequence>MELIKRTLSQVLVELFVAAMVSGWVASRGVWDCSAFVAELWGVLEGLRCARRLGFMYVEMEIDSAAVVKALKDRCVKSPMGAALAKQVWQLLDMEWNIEILHIYREANKCADAMANLGCSLGYDVILYADCPLPLREMLAFDNMGISTPRFISVMFVGWVRRIGLMVVKKIIGNGKGTQFWIDKLIEDLPHFVKFD</sequence>
<keyword evidence="3" id="KW-1185">Reference proteome</keyword>
<dbReference type="GO" id="GO:0004523">
    <property type="term" value="F:RNA-DNA hybrid ribonuclease activity"/>
    <property type="evidence" value="ECO:0007669"/>
    <property type="project" value="InterPro"/>
</dbReference>
<feature type="domain" description="RNase H type-1" evidence="1">
    <location>
        <begin position="34"/>
        <end position="117"/>
    </location>
</feature>
<protein>
    <recommendedName>
        <fullName evidence="1">RNase H type-1 domain-containing protein</fullName>
    </recommendedName>
</protein>
<dbReference type="InterPro" id="IPR044730">
    <property type="entry name" value="RNase_H-like_dom_plant"/>
</dbReference>
<dbReference type="Pfam" id="PF13456">
    <property type="entry name" value="RVT_3"/>
    <property type="match status" value="1"/>
</dbReference>
<name>A0A2Z6MH49_TRISU</name>
<dbReference type="Gene3D" id="3.30.420.10">
    <property type="entry name" value="Ribonuclease H-like superfamily/Ribonuclease H"/>
    <property type="match status" value="1"/>
</dbReference>